<sequence>MKFPLSWLRKYLDTRASADEICDALNAIGIEVESVEDPSAKLAGFRIAKVLTATRHPDADKLQVLAVDTGDGQPLQVVCGAPNARAGLVGVLGLPGATVPANGMVLKKSAIRGVESNGMMCSTRELELGEDHDGIIELPEDAPVGIPFADYRGSDPVIDVSITPNRPDCMGLYGIARDLAAKGVGALIPISDVAIAERFDCPVEIRTDDAEGCPAFYGRVVRGVKNGPSPQWLQDALIAAGQRPISALVDATNYVMLSYGRPAHAYDLAKLTGPVVARRARDGEQVAALNGKTYTLDAEMTVIADAAGVHDIAGIMGGEHSGCEEGTTDVLLEIAYFDPERIARTGRKLNLTSDARSRFERGIDPEFLDMGLAHLTALIQHLCGGEASTAVRAGAAPNTPRTVHFDPTLTERLGGVAVPPAEQQRILESLGFSIVAEQAHFDSAWAVTVPGWRPDIDGAPDIVEEVVRIHGLDAVKSVPLPRAEGVAQPTATPAQKLERRVRRAAAARGLNEAVTWSFLPVAEAEAFADGPLWTLANPISEDMKAMRPSLLPGLLSAAKRNLDRGAKSLRLFELGRRYLRGQNGASDERLTLGVVLAGDKTARGWATGKATSFNAYDAKAEALALLAEAGAPVDKLQVMGEAGPQFHPGQSGTLRLGPKTVLARFGMLHPATAKSFDVDGAVAVAELFLDAIPARKGAASFARTGYAPPALQAVTRDFAFLVPASLPAGDLVRAVQGADKANIVAARLFDDFRGAGVPEGQKSLAIEVTLQPGEKSYGEADLKAIADKVTAAAAKLGATLRG</sequence>
<keyword evidence="7 15" id="KW-0479">Metal-binding</keyword>
<dbReference type="SMART" id="SM00873">
    <property type="entry name" value="B3_4"/>
    <property type="match status" value="1"/>
</dbReference>
<dbReference type="NCBIfam" id="TIGR00472">
    <property type="entry name" value="pheT_bact"/>
    <property type="match status" value="1"/>
</dbReference>
<evidence type="ECO:0000256" key="13">
    <source>
        <dbReference type="ARBA" id="ARBA00023146"/>
    </source>
</evidence>
<dbReference type="InterPro" id="IPR005121">
    <property type="entry name" value="Fdx_antiC-bd"/>
</dbReference>
<comment type="subunit">
    <text evidence="3 15">Tetramer of two alpha and two beta subunits.</text>
</comment>
<evidence type="ECO:0000256" key="7">
    <source>
        <dbReference type="ARBA" id="ARBA00022723"/>
    </source>
</evidence>
<comment type="catalytic activity">
    <reaction evidence="14 15">
        <text>tRNA(Phe) + L-phenylalanine + ATP = L-phenylalanyl-tRNA(Phe) + AMP + diphosphate + H(+)</text>
        <dbReference type="Rhea" id="RHEA:19413"/>
        <dbReference type="Rhea" id="RHEA-COMP:9668"/>
        <dbReference type="Rhea" id="RHEA-COMP:9699"/>
        <dbReference type="ChEBI" id="CHEBI:15378"/>
        <dbReference type="ChEBI" id="CHEBI:30616"/>
        <dbReference type="ChEBI" id="CHEBI:33019"/>
        <dbReference type="ChEBI" id="CHEBI:58095"/>
        <dbReference type="ChEBI" id="CHEBI:78442"/>
        <dbReference type="ChEBI" id="CHEBI:78531"/>
        <dbReference type="ChEBI" id="CHEBI:456215"/>
        <dbReference type="EC" id="6.1.1.20"/>
    </reaction>
</comment>
<dbReference type="SUPFAM" id="SSF54991">
    <property type="entry name" value="Anticodon-binding domain of PheRS"/>
    <property type="match status" value="1"/>
</dbReference>
<feature type="domain" description="TRNA-binding" evidence="17">
    <location>
        <begin position="39"/>
        <end position="149"/>
    </location>
</feature>
<dbReference type="Pfam" id="PF17759">
    <property type="entry name" value="tRNA_synthFbeta"/>
    <property type="match status" value="1"/>
</dbReference>
<dbReference type="CDD" id="cd00769">
    <property type="entry name" value="PheRS_beta_core"/>
    <property type="match status" value="1"/>
</dbReference>
<dbReference type="GO" id="GO:0004826">
    <property type="term" value="F:phenylalanine-tRNA ligase activity"/>
    <property type="evidence" value="ECO:0007669"/>
    <property type="project" value="UniProtKB-EC"/>
</dbReference>
<dbReference type="PROSITE" id="PS50886">
    <property type="entry name" value="TRBD"/>
    <property type="match status" value="1"/>
</dbReference>
<dbReference type="CDD" id="cd02796">
    <property type="entry name" value="tRNA_bind_bactPheRS"/>
    <property type="match status" value="1"/>
</dbReference>
<dbReference type="InterPro" id="IPR033714">
    <property type="entry name" value="tRNA_bind_bactPheRS"/>
</dbReference>
<dbReference type="InterPro" id="IPR045864">
    <property type="entry name" value="aa-tRNA-synth_II/BPL/LPL"/>
</dbReference>
<dbReference type="InterPro" id="IPR012340">
    <property type="entry name" value="NA-bd_OB-fold"/>
</dbReference>
<evidence type="ECO:0000313" key="21">
    <source>
        <dbReference type="Proteomes" id="UP001556118"/>
    </source>
</evidence>
<keyword evidence="8 15" id="KW-0547">Nucleotide-binding</keyword>
<dbReference type="Pfam" id="PF03484">
    <property type="entry name" value="B5"/>
    <property type="match status" value="1"/>
</dbReference>
<evidence type="ECO:0000256" key="16">
    <source>
        <dbReference type="PROSITE-ProRule" id="PRU00209"/>
    </source>
</evidence>
<evidence type="ECO:0000259" key="17">
    <source>
        <dbReference type="PROSITE" id="PS50886"/>
    </source>
</evidence>
<keyword evidence="13 15" id="KW-0030">Aminoacyl-tRNA synthetase</keyword>
<gene>
    <name evidence="15 20" type="primary">pheT</name>
    <name evidence="20" type="ORF">ABUH87_05715</name>
</gene>
<name>A0ABV3R9A7_9SPHN</name>
<feature type="domain" description="FDX-ACB" evidence="18">
    <location>
        <begin position="709"/>
        <end position="801"/>
    </location>
</feature>
<evidence type="ECO:0000256" key="14">
    <source>
        <dbReference type="ARBA" id="ARBA00049255"/>
    </source>
</evidence>
<evidence type="ECO:0000256" key="2">
    <source>
        <dbReference type="ARBA" id="ARBA00008653"/>
    </source>
</evidence>
<dbReference type="InterPro" id="IPR004532">
    <property type="entry name" value="Phe-tRNA-ligase_IIc_bsu_bact"/>
</dbReference>
<dbReference type="SUPFAM" id="SSF55681">
    <property type="entry name" value="Class II aaRS and biotin synthetases"/>
    <property type="match status" value="1"/>
</dbReference>
<comment type="caution">
    <text evidence="20">The sequence shown here is derived from an EMBL/GenBank/DDBJ whole genome shotgun (WGS) entry which is preliminary data.</text>
</comment>
<evidence type="ECO:0000256" key="1">
    <source>
        <dbReference type="ARBA" id="ARBA00004496"/>
    </source>
</evidence>
<dbReference type="InterPro" id="IPR009061">
    <property type="entry name" value="DNA-bd_dom_put_sf"/>
</dbReference>
<evidence type="ECO:0000256" key="5">
    <source>
        <dbReference type="ARBA" id="ARBA00022555"/>
    </source>
</evidence>
<dbReference type="Gene3D" id="3.50.40.10">
    <property type="entry name" value="Phenylalanyl-trna Synthetase, Chain B, domain 3"/>
    <property type="match status" value="1"/>
</dbReference>
<reference evidence="20 21" key="1">
    <citation type="submission" date="2024-06" db="EMBL/GenBank/DDBJ databases">
        <title>Novosphingobium rhizovicinus M1R2S20.</title>
        <authorList>
            <person name="Sun J.-Q."/>
        </authorList>
    </citation>
    <scope>NUCLEOTIDE SEQUENCE [LARGE SCALE GENOMIC DNA]</scope>
    <source>
        <strain evidence="20 21">M1R2S20</strain>
    </source>
</reference>
<keyword evidence="11 16" id="KW-0694">RNA-binding</keyword>
<keyword evidence="5 16" id="KW-0820">tRNA-binding</keyword>
<dbReference type="PROSITE" id="PS51447">
    <property type="entry name" value="FDX_ACB"/>
    <property type="match status" value="1"/>
</dbReference>
<comment type="cofactor">
    <cofactor evidence="15">
        <name>Mg(2+)</name>
        <dbReference type="ChEBI" id="CHEBI:18420"/>
    </cofactor>
    <text evidence="15">Binds 2 magnesium ions per tetramer.</text>
</comment>
<dbReference type="SMART" id="SM00874">
    <property type="entry name" value="B5"/>
    <property type="match status" value="1"/>
</dbReference>
<dbReference type="PROSITE" id="PS51483">
    <property type="entry name" value="B5"/>
    <property type="match status" value="1"/>
</dbReference>
<dbReference type="Pfam" id="PF03483">
    <property type="entry name" value="B3_4"/>
    <property type="match status" value="1"/>
</dbReference>
<keyword evidence="4 15" id="KW-0963">Cytoplasm</keyword>
<dbReference type="EC" id="6.1.1.20" evidence="15"/>
<evidence type="ECO:0000259" key="19">
    <source>
        <dbReference type="PROSITE" id="PS51483"/>
    </source>
</evidence>
<feature type="binding site" evidence="15">
    <location>
        <position position="461"/>
    </location>
    <ligand>
        <name>Mg(2+)</name>
        <dbReference type="ChEBI" id="CHEBI:18420"/>
        <note>shared with alpha subunit</note>
    </ligand>
</feature>
<dbReference type="Pfam" id="PF01588">
    <property type="entry name" value="tRNA_bind"/>
    <property type="match status" value="1"/>
</dbReference>
<organism evidence="20 21">
    <name type="scientific">Novosphingobium rhizovicinum</name>
    <dbReference type="NCBI Taxonomy" id="3228928"/>
    <lineage>
        <taxon>Bacteria</taxon>
        <taxon>Pseudomonadati</taxon>
        <taxon>Pseudomonadota</taxon>
        <taxon>Alphaproteobacteria</taxon>
        <taxon>Sphingomonadales</taxon>
        <taxon>Sphingomonadaceae</taxon>
        <taxon>Novosphingobium</taxon>
    </lineage>
</organism>
<comment type="similarity">
    <text evidence="2 15">Belongs to the phenylalanyl-tRNA synthetase beta subunit family. Type 1 subfamily.</text>
</comment>
<dbReference type="Gene3D" id="3.30.930.10">
    <property type="entry name" value="Bira Bifunctional Protein, Domain 2"/>
    <property type="match status" value="1"/>
</dbReference>
<dbReference type="Pfam" id="PF03147">
    <property type="entry name" value="FDX-ACB"/>
    <property type="match status" value="1"/>
</dbReference>
<dbReference type="SUPFAM" id="SSF50249">
    <property type="entry name" value="Nucleic acid-binding proteins"/>
    <property type="match status" value="1"/>
</dbReference>
<dbReference type="Proteomes" id="UP001556118">
    <property type="component" value="Unassembled WGS sequence"/>
</dbReference>
<dbReference type="Gene3D" id="3.30.56.10">
    <property type="match status" value="2"/>
</dbReference>
<feature type="binding site" evidence="15">
    <location>
        <position position="455"/>
    </location>
    <ligand>
        <name>Mg(2+)</name>
        <dbReference type="ChEBI" id="CHEBI:18420"/>
        <note>shared with alpha subunit</note>
    </ligand>
</feature>
<dbReference type="EMBL" id="JBFNXR010000021">
    <property type="protein sequence ID" value="MEW9854672.1"/>
    <property type="molecule type" value="Genomic_DNA"/>
</dbReference>
<dbReference type="PANTHER" id="PTHR10947:SF0">
    <property type="entry name" value="PHENYLALANINE--TRNA LIGASE BETA SUBUNIT"/>
    <property type="match status" value="1"/>
</dbReference>
<dbReference type="InterPro" id="IPR020825">
    <property type="entry name" value="Phe-tRNA_synthase-like_B3/B4"/>
</dbReference>
<protein>
    <recommendedName>
        <fullName evidence="15">Phenylalanine--tRNA ligase beta subunit</fullName>
        <ecNumber evidence="15">6.1.1.20</ecNumber>
    </recommendedName>
    <alternativeName>
        <fullName evidence="15">Phenylalanyl-tRNA synthetase beta subunit</fullName>
        <shortName evidence="15">PheRS</shortName>
    </alternativeName>
</protein>
<keyword evidence="9 15" id="KW-0067">ATP-binding</keyword>
<comment type="subcellular location">
    <subcellularLocation>
        <location evidence="1 15">Cytoplasm</location>
    </subcellularLocation>
</comment>
<dbReference type="InterPro" id="IPR045060">
    <property type="entry name" value="Phe-tRNA-ligase_IIc_bsu"/>
</dbReference>
<feature type="binding site" evidence="15">
    <location>
        <position position="465"/>
    </location>
    <ligand>
        <name>Mg(2+)</name>
        <dbReference type="ChEBI" id="CHEBI:18420"/>
        <note>shared with alpha subunit</note>
    </ligand>
</feature>
<dbReference type="InterPro" id="IPR005147">
    <property type="entry name" value="tRNA_synthase_B5-dom"/>
</dbReference>
<keyword evidence="6 15" id="KW-0436">Ligase</keyword>
<dbReference type="RefSeq" id="WP_367770973.1">
    <property type="nucleotide sequence ID" value="NZ_JBFNXR010000021.1"/>
</dbReference>
<dbReference type="InterPro" id="IPR036690">
    <property type="entry name" value="Fdx_antiC-bd_sf"/>
</dbReference>
<dbReference type="SUPFAM" id="SSF46955">
    <property type="entry name" value="Putative DNA-binding domain"/>
    <property type="match status" value="1"/>
</dbReference>
<evidence type="ECO:0000256" key="11">
    <source>
        <dbReference type="ARBA" id="ARBA00022884"/>
    </source>
</evidence>
<evidence type="ECO:0000256" key="6">
    <source>
        <dbReference type="ARBA" id="ARBA00022598"/>
    </source>
</evidence>
<keyword evidence="10 15" id="KW-0460">Magnesium</keyword>
<evidence type="ECO:0000256" key="3">
    <source>
        <dbReference type="ARBA" id="ARBA00011209"/>
    </source>
</evidence>
<dbReference type="HAMAP" id="MF_00283">
    <property type="entry name" value="Phe_tRNA_synth_beta1"/>
    <property type="match status" value="1"/>
</dbReference>
<dbReference type="NCBIfam" id="NF045760">
    <property type="entry name" value="YtpR"/>
    <property type="match status" value="1"/>
</dbReference>
<evidence type="ECO:0000256" key="4">
    <source>
        <dbReference type="ARBA" id="ARBA00022490"/>
    </source>
</evidence>
<feature type="binding site" evidence="15">
    <location>
        <position position="464"/>
    </location>
    <ligand>
        <name>Mg(2+)</name>
        <dbReference type="ChEBI" id="CHEBI:18420"/>
        <note>shared with alpha subunit</note>
    </ligand>
</feature>
<evidence type="ECO:0000313" key="20">
    <source>
        <dbReference type="EMBL" id="MEW9854672.1"/>
    </source>
</evidence>
<keyword evidence="21" id="KW-1185">Reference proteome</keyword>
<evidence type="ECO:0000256" key="15">
    <source>
        <dbReference type="HAMAP-Rule" id="MF_00283"/>
    </source>
</evidence>
<evidence type="ECO:0000256" key="9">
    <source>
        <dbReference type="ARBA" id="ARBA00022840"/>
    </source>
</evidence>
<accession>A0ABV3R9A7</accession>
<dbReference type="SMART" id="SM00896">
    <property type="entry name" value="FDX-ACB"/>
    <property type="match status" value="1"/>
</dbReference>
<dbReference type="Gene3D" id="2.40.50.140">
    <property type="entry name" value="Nucleic acid-binding proteins"/>
    <property type="match status" value="1"/>
</dbReference>
<dbReference type="InterPro" id="IPR005146">
    <property type="entry name" value="B3/B4_tRNA-bd"/>
</dbReference>
<evidence type="ECO:0000256" key="10">
    <source>
        <dbReference type="ARBA" id="ARBA00022842"/>
    </source>
</evidence>
<dbReference type="PANTHER" id="PTHR10947">
    <property type="entry name" value="PHENYLALANYL-TRNA SYNTHETASE BETA CHAIN AND LEUCINE-RICH REPEAT-CONTAINING PROTEIN 47"/>
    <property type="match status" value="1"/>
</dbReference>
<evidence type="ECO:0000259" key="18">
    <source>
        <dbReference type="PROSITE" id="PS51447"/>
    </source>
</evidence>
<dbReference type="Gene3D" id="3.30.70.380">
    <property type="entry name" value="Ferrodoxin-fold anticodon-binding domain"/>
    <property type="match status" value="1"/>
</dbReference>
<dbReference type="InterPro" id="IPR041616">
    <property type="entry name" value="PheRS_beta_core"/>
</dbReference>
<feature type="domain" description="B5" evidence="19">
    <location>
        <begin position="398"/>
        <end position="477"/>
    </location>
</feature>
<dbReference type="InterPro" id="IPR002547">
    <property type="entry name" value="tRNA-bd_dom"/>
</dbReference>
<proteinExistence type="inferred from homology"/>
<keyword evidence="12 15" id="KW-0648">Protein biosynthesis</keyword>
<evidence type="ECO:0000256" key="8">
    <source>
        <dbReference type="ARBA" id="ARBA00022741"/>
    </source>
</evidence>
<evidence type="ECO:0000256" key="12">
    <source>
        <dbReference type="ARBA" id="ARBA00022917"/>
    </source>
</evidence>
<dbReference type="SUPFAM" id="SSF56037">
    <property type="entry name" value="PheT/TilS domain"/>
    <property type="match status" value="1"/>
</dbReference>